<dbReference type="AlphaFoldDB" id="A0AAD9TR98"/>
<keyword evidence="2" id="KW-1185">Reference proteome</keyword>
<organism evidence="1 2">
    <name type="scientific">Dipteronia dyeriana</name>
    <dbReference type="NCBI Taxonomy" id="168575"/>
    <lineage>
        <taxon>Eukaryota</taxon>
        <taxon>Viridiplantae</taxon>
        <taxon>Streptophyta</taxon>
        <taxon>Embryophyta</taxon>
        <taxon>Tracheophyta</taxon>
        <taxon>Spermatophyta</taxon>
        <taxon>Magnoliopsida</taxon>
        <taxon>eudicotyledons</taxon>
        <taxon>Gunneridae</taxon>
        <taxon>Pentapetalae</taxon>
        <taxon>rosids</taxon>
        <taxon>malvids</taxon>
        <taxon>Sapindales</taxon>
        <taxon>Sapindaceae</taxon>
        <taxon>Hippocastanoideae</taxon>
        <taxon>Acereae</taxon>
        <taxon>Dipteronia</taxon>
    </lineage>
</organism>
<reference evidence="1" key="1">
    <citation type="journal article" date="2023" name="Plant J.">
        <title>Genome sequences and population genomics provide insights into the demographic history, inbreeding, and mutation load of two 'living fossil' tree species of Dipteronia.</title>
        <authorList>
            <person name="Feng Y."/>
            <person name="Comes H.P."/>
            <person name="Chen J."/>
            <person name="Zhu S."/>
            <person name="Lu R."/>
            <person name="Zhang X."/>
            <person name="Li P."/>
            <person name="Qiu J."/>
            <person name="Olsen K.M."/>
            <person name="Qiu Y."/>
        </authorList>
    </citation>
    <scope>NUCLEOTIDE SEQUENCE</scope>
    <source>
        <strain evidence="1">KIB01</strain>
    </source>
</reference>
<evidence type="ECO:0000313" key="1">
    <source>
        <dbReference type="EMBL" id="KAK2640775.1"/>
    </source>
</evidence>
<proteinExistence type="predicted"/>
<gene>
    <name evidence="1" type="ORF">Ddye_022538</name>
</gene>
<name>A0AAD9TR98_9ROSI</name>
<evidence type="ECO:0000313" key="2">
    <source>
        <dbReference type="Proteomes" id="UP001280121"/>
    </source>
</evidence>
<dbReference type="EMBL" id="JANJYI010000007">
    <property type="protein sequence ID" value="KAK2640775.1"/>
    <property type="molecule type" value="Genomic_DNA"/>
</dbReference>
<protein>
    <submittedName>
        <fullName evidence="1">Uncharacterized protein</fullName>
    </submittedName>
</protein>
<accession>A0AAD9TR98</accession>
<comment type="caution">
    <text evidence="1">The sequence shown here is derived from an EMBL/GenBank/DDBJ whole genome shotgun (WGS) entry which is preliminary data.</text>
</comment>
<sequence length="154" mass="18164">MDTYLYYDSPQNLFDDAVRQNKKLICVDDGSHSTGICVLDPLLGTAFPIVQLPNFPRTLFEQTIVNKYMERKRIIEEEQILDIIHEGDLLPIQYLTSDMGPELMTNILNRPSRMHDAHVYVFGYSCCLYYWNNDAEVIYNFYIFFYYVTTVFKI</sequence>
<dbReference type="Proteomes" id="UP001280121">
    <property type="component" value="Unassembled WGS sequence"/>
</dbReference>